<proteinExistence type="predicted"/>
<dbReference type="AlphaFoldDB" id="A0A1Q9EZA7"/>
<evidence type="ECO:0000313" key="2">
    <source>
        <dbReference type="Proteomes" id="UP000186817"/>
    </source>
</evidence>
<dbReference type="OrthoDB" id="424987at2759"/>
<protein>
    <submittedName>
        <fullName evidence="1">Retrovirus-related Pol polyprotein from transposon opus</fullName>
    </submittedName>
</protein>
<dbReference type="InterPro" id="IPR043502">
    <property type="entry name" value="DNA/RNA_pol_sf"/>
</dbReference>
<dbReference type="Proteomes" id="UP000186817">
    <property type="component" value="Unassembled WGS sequence"/>
</dbReference>
<dbReference type="InterPro" id="IPR043128">
    <property type="entry name" value="Rev_trsase/Diguanyl_cyclase"/>
</dbReference>
<accession>A0A1Q9EZA7</accession>
<dbReference type="Gene3D" id="3.30.70.270">
    <property type="match status" value="1"/>
</dbReference>
<reference evidence="1 2" key="1">
    <citation type="submission" date="2016-02" db="EMBL/GenBank/DDBJ databases">
        <title>Genome analysis of coral dinoflagellate symbionts highlights evolutionary adaptations to a symbiotic lifestyle.</title>
        <authorList>
            <person name="Aranda M."/>
            <person name="Li Y."/>
            <person name="Liew Y.J."/>
            <person name="Baumgarten S."/>
            <person name="Simakov O."/>
            <person name="Wilson M."/>
            <person name="Piel J."/>
            <person name="Ashoor H."/>
            <person name="Bougouffa S."/>
            <person name="Bajic V.B."/>
            <person name="Ryu T."/>
            <person name="Ravasi T."/>
            <person name="Bayer T."/>
            <person name="Micklem G."/>
            <person name="Kim H."/>
            <person name="Bhak J."/>
            <person name="Lajeunesse T.C."/>
            <person name="Voolstra C.R."/>
        </authorList>
    </citation>
    <scope>NUCLEOTIDE SEQUENCE [LARGE SCALE GENOMIC DNA]</scope>
    <source>
        <strain evidence="1 2">CCMP2467</strain>
    </source>
</reference>
<dbReference type="EMBL" id="LSRX01000038">
    <property type="protein sequence ID" value="OLQ12703.1"/>
    <property type="molecule type" value="Genomic_DNA"/>
</dbReference>
<organism evidence="1 2">
    <name type="scientific">Symbiodinium microadriaticum</name>
    <name type="common">Dinoflagellate</name>
    <name type="synonym">Zooxanthella microadriatica</name>
    <dbReference type="NCBI Taxonomy" id="2951"/>
    <lineage>
        <taxon>Eukaryota</taxon>
        <taxon>Sar</taxon>
        <taxon>Alveolata</taxon>
        <taxon>Dinophyceae</taxon>
        <taxon>Suessiales</taxon>
        <taxon>Symbiodiniaceae</taxon>
        <taxon>Symbiodinium</taxon>
    </lineage>
</organism>
<gene>
    <name evidence="1" type="primary">pol</name>
    <name evidence="1" type="ORF">AK812_SmicGene3297</name>
</gene>
<evidence type="ECO:0000313" key="1">
    <source>
        <dbReference type="EMBL" id="OLQ12703.1"/>
    </source>
</evidence>
<sequence length="350" mass="39240">MYRPDQEPVADYLTRISRIVLALRAHGVAVSSVELDRLTTKASLLAEESEEFGQVGGDWHPTRMVRRPPVSSQPHALKGEAAQWVDDRLEEEVQRGQLVRGPFARGSAPFPMKEMPNHKRARKRRLVVDYRRVNARVKRSTYYCRRSTDVLAAAVGSVWYTFVDAVSGFNQIRNTKRAREVLAIVARSGKYLPVGLTFGPVNGPDDFNFVVDRAHAPGKGRRLRYTKEWIAYGAAAVQGGHSRGASGGQARPWRPLSGEAQVVPDAEPDGSYLCPERSKGLDKVVRWHLHRAACHEILLPRGVTNTDQIRQDYQIVWLKLSREGHFFEMNEPNRARTARKLGGDVGPAFG</sequence>
<dbReference type="SUPFAM" id="SSF56672">
    <property type="entry name" value="DNA/RNA polymerases"/>
    <property type="match status" value="1"/>
</dbReference>
<name>A0A1Q9EZA7_SYMMI</name>
<keyword evidence="2" id="KW-1185">Reference proteome</keyword>
<comment type="caution">
    <text evidence="1">The sequence shown here is derived from an EMBL/GenBank/DDBJ whole genome shotgun (WGS) entry which is preliminary data.</text>
</comment>